<protein>
    <recommendedName>
        <fullName evidence="3">Reverse transcriptase domain-containing protein</fullName>
    </recommendedName>
</protein>
<keyword evidence="2" id="KW-1185">Reference proteome</keyword>
<evidence type="ECO:0008006" key="3">
    <source>
        <dbReference type="Google" id="ProtNLM"/>
    </source>
</evidence>
<proteinExistence type="predicted"/>
<name>A0ABQ8HLL0_9ROSI</name>
<dbReference type="Proteomes" id="UP000827721">
    <property type="component" value="Unassembled WGS sequence"/>
</dbReference>
<gene>
    <name evidence="1" type="ORF">JRO89_XS09G0166900</name>
</gene>
<accession>A0ABQ8HLL0</accession>
<organism evidence="1 2">
    <name type="scientific">Xanthoceras sorbifolium</name>
    <dbReference type="NCBI Taxonomy" id="99658"/>
    <lineage>
        <taxon>Eukaryota</taxon>
        <taxon>Viridiplantae</taxon>
        <taxon>Streptophyta</taxon>
        <taxon>Embryophyta</taxon>
        <taxon>Tracheophyta</taxon>
        <taxon>Spermatophyta</taxon>
        <taxon>Magnoliopsida</taxon>
        <taxon>eudicotyledons</taxon>
        <taxon>Gunneridae</taxon>
        <taxon>Pentapetalae</taxon>
        <taxon>rosids</taxon>
        <taxon>malvids</taxon>
        <taxon>Sapindales</taxon>
        <taxon>Sapindaceae</taxon>
        <taxon>Xanthoceroideae</taxon>
        <taxon>Xanthoceras</taxon>
    </lineage>
</organism>
<comment type="caution">
    <text evidence="1">The sequence shown here is derived from an EMBL/GenBank/DDBJ whole genome shotgun (WGS) entry which is preliminary data.</text>
</comment>
<evidence type="ECO:0000313" key="1">
    <source>
        <dbReference type="EMBL" id="KAH7565219.1"/>
    </source>
</evidence>
<sequence>MCSRRRYYWAGNGDFTMITAAFAMKINTSISVDISRPRPKSFKTDNPCVRGQKEIGHSTAPCVTRDMNIILDAKITGEEVRLAVFQMYPTKAPRIDGMTALFNQNLCDTIRDNVTAECLKCLNEGAVLDEINHALITLIPKVTTAQRVSDFGPIGFYNIIYESVAKALTNRICLVLGGVILENQSTFLPGHLITDNAIIAFECSYLLRKKKFGKKGGVALKIGKVMKCVTSVSLSFLVNGKPTRSLLQKAEFEKLAIVYGESGFVKAHTRCHRKPTVVRWSGAIIGMVICPFMVELDSAGVVNIVRSRISALSGVGLFTDRIIDKLEIPSFNSLVPRSANMAA</sequence>
<reference evidence="1 2" key="1">
    <citation type="submission" date="2021-02" db="EMBL/GenBank/DDBJ databases">
        <title>Plant Genome Project.</title>
        <authorList>
            <person name="Zhang R.-G."/>
        </authorList>
    </citation>
    <scope>NUCLEOTIDE SEQUENCE [LARGE SCALE GENOMIC DNA]</scope>
    <source>
        <tissue evidence="1">Leaves</tissue>
    </source>
</reference>
<dbReference type="InterPro" id="IPR052343">
    <property type="entry name" value="Retrotransposon-Effector_Assoc"/>
</dbReference>
<dbReference type="PANTHER" id="PTHR46890">
    <property type="entry name" value="NON-LTR RETROLELEMENT REVERSE TRANSCRIPTASE-LIKE PROTEIN-RELATED"/>
    <property type="match status" value="1"/>
</dbReference>
<dbReference type="EMBL" id="JAFEMO010000009">
    <property type="protein sequence ID" value="KAH7565219.1"/>
    <property type="molecule type" value="Genomic_DNA"/>
</dbReference>
<dbReference type="PANTHER" id="PTHR46890:SF48">
    <property type="entry name" value="RNA-DIRECTED DNA POLYMERASE"/>
    <property type="match status" value="1"/>
</dbReference>
<evidence type="ECO:0000313" key="2">
    <source>
        <dbReference type="Proteomes" id="UP000827721"/>
    </source>
</evidence>